<organism evidence="3 4">
    <name type="scientific">Pseudobutyrivibrio ruminis</name>
    <dbReference type="NCBI Taxonomy" id="46206"/>
    <lineage>
        <taxon>Bacteria</taxon>
        <taxon>Bacillati</taxon>
        <taxon>Bacillota</taxon>
        <taxon>Clostridia</taxon>
        <taxon>Lachnospirales</taxon>
        <taxon>Lachnospiraceae</taxon>
        <taxon>Pseudobutyrivibrio</taxon>
    </lineage>
</organism>
<reference evidence="3" key="1">
    <citation type="submission" date="2019-04" db="EMBL/GenBank/DDBJ databases">
        <title>Evolution of Biomass-Degrading Anaerobic Consortia Revealed by Metagenomics.</title>
        <authorList>
            <person name="Peng X."/>
        </authorList>
    </citation>
    <scope>NUCLEOTIDE SEQUENCE</scope>
    <source>
        <strain evidence="3">SIG311</strain>
    </source>
</reference>
<evidence type="ECO:0000256" key="1">
    <source>
        <dbReference type="SAM" id="MobiDB-lite"/>
    </source>
</evidence>
<feature type="signal peptide" evidence="2">
    <location>
        <begin position="1"/>
        <end position="24"/>
    </location>
</feature>
<gene>
    <name evidence="3" type="ORF">E7272_03210</name>
</gene>
<keyword evidence="2" id="KW-0732">Signal</keyword>
<evidence type="ECO:0000313" key="3">
    <source>
        <dbReference type="EMBL" id="MBE5918831.1"/>
    </source>
</evidence>
<feature type="compositionally biased region" description="Basic and acidic residues" evidence="1">
    <location>
        <begin position="35"/>
        <end position="62"/>
    </location>
</feature>
<feature type="compositionally biased region" description="Acidic residues" evidence="1">
    <location>
        <begin position="74"/>
        <end position="92"/>
    </location>
</feature>
<feature type="region of interest" description="Disordered" evidence="1">
    <location>
        <begin position="27"/>
        <end position="107"/>
    </location>
</feature>
<comment type="caution">
    <text evidence="3">The sequence shown here is derived from an EMBL/GenBank/DDBJ whole genome shotgun (WGS) entry which is preliminary data.</text>
</comment>
<protein>
    <submittedName>
        <fullName evidence="3">Uncharacterized protein</fullName>
    </submittedName>
</protein>
<dbReference type="Proteomes" id="UP000766246">
    <property type="component" value="Unassembled WGS sequence"/>
</dbReference>
<proteinExistence type="predicted"/>
<sequence>MKKQILALIMAVAMVFSTPMPVMASESSDDVIETTVHETEAISEEPEKASTEADSEKSKDNTQVESNESQAESESVEEEEALEEELVVEEEEEKKLLEEGTSTEEEVTDPEVIVTYRDVTKKFEKYHEARKYIETLEESDSVCEILIMKDIDVHSTMSEQIIPKKNIPLLIKGNDGVKKINIFQPVYLESDTEFENITFVPEDVNQAYGINLNGHNLTISKGGDYSGEELFDMGSKGTSIYQDTSGGTFYTKDADFTFASVGVDKAYIEESHTLTVKNAAKIKRLIGKKNSSNAEAGPATIKGYKNTNLVFTEVLTEDSQPVQIGRIDADGNLIEMPNGTVAFTAAGPTDWEKNKFTLLQPEGSKASNKAYYDTSYYNYQYIVGEQPPIILEASTEAGPDVRLDQNTFSDWNSMITYINSLGDVNYRYMVEVYGDVVATGTNIFPDKAAWFSVYTLNNAGTITIDGDGTLPCEVYFQHVDTKIGENCSKLNLGDNRITFDKASAVLDFSKVDITSNYDFNIGNNSLAHIQLGTEAVFGAINVNSISVSCPQITIKAVPGKKAIIGSIRGDYSNYGPGINEYYDTYVNVEEGVELYSLAIDSFSGESIHYRRVDKNGKLLEIKKGDTLFYNKGRTKDFKALVIDQPEGGDTKLVPCLSGENIVADKLTFRLDSYNIEPENYHHTEYFPTWKDAVAKADLLYSYSKDFTFAITIEEDTTLDKLTLPKAPVTIVGNDKTKLSFGGDLVPATDVTFQNIVLESTKSGAKMNAGAHKLTFQNVKFNNTFASVSATGKGGITVVGGADSRAALESTGAINVSNLTLVYADVTSTAGSINVSNLAELSSSKIDVKTAATFKNINSMDAGNTITYGTSYSNKLSISGVINADVASKDITVKTTGEKPYDVKISEYAINVLPKYLTANDYAGADSYLKKDIVFAKQAPACYFVIGKNIAGASTTIKYATKKVANALRIDEEPIVYAVEVFETSDQGNCSWGTYPTLKEAFAEINKAGSASKNYTLAINPKVEQDVEPIKLTENLTTATKAAQITIKPADGVSGKYEFKLKNAITLKSNLVLENIKLADNPAKNGTNTKLNATLGKFKLTLKNSEVSNDRIGNITGSSVNAASGLIVRNSGDIVVNGNMNNVGTLDFENGKFTVYGKTNIGNLVSKDSDRRTFVGTANVATAKVKGQVLATKITSNITVANKIETANISNEPSLEIKLLYKDKTKGYVELGSSDVNYEGFKDGSLAHNNPKYQIVKAPKAANNRFVYTDSSVSGGKLVKKSGSIFYVDNSTVEENYWLYESKEENSLADPEQIASFATYKEAIAEINAIKNPNGQYLIVPLKKADKPVNLVMPAANCADKLMILGNVVNDFDIANSSLNLTCDLMIGSAKINASKPVSINVGQHILFFSDVKWESNLKSITGAGESFTNKKTGAFSGFALESSKINVTGNVTKINKLGLAAKSELNCNGKLSVGTVYSDGESNSISGLCTYTTEKDKKTVKAVKSNITIVNSAESNGHPININLVCKDKSGKYVNLFDLEKNGTLDLDKAKISEKPVIELFKTNSVAVEDESGNATFKFNVGQFINSKDSTIVRKNGVLYYNTAVFSKVPGYELSVVSSSEKTNFVGRYISYNDAITDINNKLTAAQYSLSVNPESETSKHPVEIYNIPKAKKAPMFTITGETPVSLRYNGNKGMTIKVDKNQTVNINNISFVSDGKGKKPVNISLGGNCSLNVTDGTIDNLKNVTGSAYSNIYFSSTKGEMQYYTGTVSKKVNISGMLSKKK</sequence>
<feature type="chain" id="PRO_5037528186" evidence="2">
    <location>
        <begin position="25"/>
        <end position="1783"/>
    </location>
</feature>
<evidence type="ECO:0000256" key="2">
    <source>
        <dbReference type="SAM" id="SignalP"/>
    </source>
</evidence>
<accession>A0A927U7Z9</accession>
<dbReference type="EMBL" id="SVER01000006">
    <property type="protein sequence ID" value="MBE5918831.1"/>
    <property type="molecule type" value="Genomic_DNA"/>
</dbReference>
<name>A0A927U7Z9_9FIRM</name>
<feature type="compositionally biased region" description="Low complexity" evidence="1">
    <location>
        <begin position="63"/>
        <end position="73"/>
    </location>
</feature>
<evidence type="ECO:0000313" key="4">
    <source>
        <dbReference type="Proteomes" id="UP000766246"/>
    </source>
</evidence>